<evidence type="ECO:0000313" key="1">
    <source>
        <dbReference type="EMBL" id="JAE04606.1"/>
    </source>
</evidence>
<name>A0A0A9F3D6_ARUDO</name>
<protein>
    <submittedName>
        <fullName evidence="1">Uncharacterized protein</fullName>
    </submittedName>
</protein>
<organism evidence="1">
    <name type="scientific">Arundo donax</name>
    <name type="common">Giant reed</name>
    <name type="synonym">Donax arundinaceus</name>
    <dbReference type="NCBI Taxonomy" id="35708"/>
    <lineage>
        <taxon>Eukaryota</taxon>
        <taxon>Viridiplantae</taxon>
        <taxon>Streptophyta</taxon>
        <taxon>Embryophyta</taxon>
        <taxon>Tracheophyta</taxon>
        <taxon>Spermatophyta</taxon>
        <taxon>Magnoliopsida</taxon>
        <taxon>Liliopsida</taxon>
        <taxon>Poales</taxon>
        <taxon>Poaceae</taxon>
        <taxon>PACMAD clade</taxon>
        <taxon>Arundinoideae</taxon>
        <taxon>Arundineae</taxon>
        <taxon>Arundo</taxon>
    </lineage>
</organism>
<reference evidence="1" key="2">
    <citation type="journal article" date="2015" name="Data Brief">
        <title>Shoot transcriptome of the giant reed, Arundo donax.</title>
        <authorList>
            <person name="Barrero R.A."/>
            <person name="Guerrero F.D."/>
            <person name="Moolhuijzen P."/>
            <person name="Goolsby J.A."/>
            <person name="Tidwell J."/>
            <person name="Bellgard S.E."/>
            <person name="Bellgard M.I."/>
        </authorList>
    </citation>
    <scope>NUCLEOTIDE SEQUENCE</scope>
    <source>
        <tissue evidence="1">Shoot tissue taken approximately 20 cm above the soil surface</tissue>
    </source>
</reference>
<dbReference type="AlphaFoldDB" id="A0A0A9F3D6"/>
<proteinExistence type="predicted"/>
<dbReference type="EMBL" id="GBRH01193290">
    <property type="protein sequence ID" value="JAE04606.1"/>
    <property type="molecule type" value="Transcribed_RNA"/>
</dbReference>
<accession>A0A0A9F3D6</accession>
<sequence>MKLMKAINERTMSLQKKIATALEFHIINGKRERLNNTNDLGIFIQTSHSCRSAPGECNSLYRLSNVTISSTHIQNV</sequence>
<reference evidence="1" key="1">
    <citation type="submission" date="2014-09" db="EMBL/GenBank/DDBJ databases">
        <authorList>
            <person name="Magalhaes I.L.F."/>
            <person name="Oliveira U."/>
            <person name="Santos F.R."/>
            <person name="Vidigal T.H.D.A."/>
            <person name="Brescovit A.D."/>
            <person name="Santos A.J."/>
        </authorList>
    </citation>
    <scope>NUCLEOTIDE SEQUENCE</scope>
    <source>
        <tissue evidence="1">Shoot tissue taken approximately 20 cm above the soil surface</tissue>
    </source>
</reference>